<dbReference type="OrthoDB" id="1934793at2759"/>
<organism evidence="1 2">
    <name type="scientific">Mucuna pruriens</name>
    <name type="common">Velvet bean</name>
    <name type="synonym">Dolichos pruriens</name>
    <dbReference type="NCBI Taxonomy" id="157652"/>
    <lineage>
        <taxon>Eukaryota</taxon>
        <taxon>Viridiplantae</taxon>
        <taxon>Streptophyta</taxon>
        <taxon>Embryophyta</taxon>
        <taxon>Tracheophyta</taxon>
        <taxon>Spermatophyta</taxon>
        <taxon>Magnoliopsida</taxon>
        <taxon>eudicotyledons</taxon>
        <taxon>Gunneridae</taxon>
        <taxon>Pentapetalae</taxon>
        <taxon>rosids</taxon>
        <taxon>fabids</taxon>
        <taxon>Fabales</taxon>
        <taxon>Fabaceae</taxon>
        <taxon>Papilionoideae</taxon>
        <taxon>50 kb inversion clade</taxon>
        <taxon>NPAAA clade</taxon>
        <taxon>indigoferoid/millettioid clade</taxon>
        <taxon>Phaseoleae</taxon>
        <taxon>Mucuna</taxon>
    </lineage>
</organism>
<evidence type="ECO:0000313" key="2">
    <source>
        <dbReference type="Proteomes" id="UP000257109"/>
    </source>
</evidence>
<proteinExistence type="predicted"/>
<gene>
    <name evidence="1" type="ORF">CR513_12517</name>
</gene>
<evidence type="ECO:0000313" key="1">
    <source>
        <dbReference type="EMBL" id="RDY03848.1"/>
    </source>
</evidence>
<accession>A0A371HM35</accession>
<keyword evidence="2" id="KW-1185">Reference proteome</keyword>
<feature type="non-terminal residue" evidence="1">
    <location>
        <position position="1"/>
    </location>
</feature>
<name>A0A371HM35_MUCPR</name>
<protein>
    <submittedName>
        <fullName evidence="1">Uncharacterized protein</fullName>
    </submittedName>
</protein>
<dbReference type="EMBL" id="QJKJ01002194">
    <property type="protein sequence ID" value="RDY03848.1"/>
    <property type="molecule type" value="Genomic_DNA"/>
</dbReference>
<reference evidence="1" key="1">
    <citation type="submission" date="2018-05" db="EMBL/GenBank/DDBJ databases">
        <title>Draft genome of Mucuna pruriens seed.</title>
        <authorList>
            <person name="Nnadi N.E."/>
            <person name="Vos R."/>
            <person name="Hasami M.H."/>
            <person name="Devisetty U.K."/>
            <person name="Aguiy J.C."/>
        </authorList>
    </citation>
    <scope>NUCLEOTIDE SEQUENCE [LARGE SCALE GENOMIC DNA]</scope>
    <source>
        <strain evidence="1">JCA_2017</strain>
    </source>
</reference>
<dbReference type="Proteomes" id="UP000257109">
    <property type="component" value="Unassembled WGS sequence"/>
</dbReference>
<comment type="caution">
    <text evidence="1">The sequence shown here is derived from an EMBL/GenBank/DDBJ whole genome shotgun (WGS) entry which is preliminary data.</text>
</comment>
<sequence>MEDTPILIYLAISNETRTDTNLLRQQGSLGGLDPLAKDGEDNPYAHNKSEKVVTILLKSQDFNQNRASNQIGLEEIKPSKKNGRVVYQITQVLADFIIELSSTREDKKESNEWTLSMVGVSNQMGREARIILEGLDGVMIEQSLYIANRNEVGQGVGAKVLTTKSDSQLVIGQGKAWEKAAYFAKLTLMQVPWEQNSWADLLSKLASTKRPRNNRLLSHHRERKDLLYGPHFIMDGSVLGLLAKGYTTNRPFRSKGVKNGGHQVCCRTQRLYKQGFSYPLLKCLSSLEIEYIMKEALKASVELILKDKPSPTK</sequence>
<dbReference type="AlphaFoldDB" id="A0A371HM35"/>